<organism evidence="3 4">
    <name type="scientific">Pollutimonas subterranea</name>
    <dbReference type="NCBI Taxonomy" id="2045210"/>
    <lineage>
        <taxon>Bacteria</taxon>
        <taxon>Pseudomonadati</taxon>
        <taxon>Pseudomonadota</taxon>
        <taxon>Betaproteobacteria</taxon>
        <taxon>Burkholderiales</taxon>
        <taxon>Alcaligenaceae</taxon>
        <taxon>Pollutimonas</taxon>
    </lineage>
</organism>
<dbReference type="InterPro" id="IPR005297">
    <property type="entry name" value="Lipoprotein_repeat"/>
</dbReference>
<dbReference type="PIRSF" id="PIRSF029720">
    <property type="entry name" value="UCP029720"/>
    <property type="match status" value="1"/>
</dbReference>
<dbReference type="InterPro" id="IPR014558">
    <property type="entry name" value="UCP029720"/>
</dbReference>
<feature type="signal peptide" evidence="2">
    <location>
        <begin position="1"/>
        <end position="20"/>
    </location>
</feature>
<dbReference type="PANTHER" id="PTHR39335:SF1">
    <property type="entry name" value="BLL4220 PROTEIN"/>
    <property type="match status" value="1"/>
</dbReference>
<dbReference type="PANTHER" id="PTHR39335">
    <property type="entry name" value="BLL4220 PROTEIN"/>
    <property type="match status" value="1"/>
</dbReference>
<accession>A0A2N4U9W3</accession>
<feature type="region of interest" description="Disordered" evidence="1">
    <location>
        <begin position="102"/>
        <end position="123"/>
    </location>
</feature>
<evidence type="ECO:0000313" key="3">
    <source>
        <dbReference type="EMBL" id="PLC51789.1"/>
    </source>
</evidence>
<dbReference type="Pfam" id="PF03640">
    <property type="entry name" value="Lipoprotein_15"/>
    <property type="match status" value="2"/>
</dbReference>
<dbReference type="OrthoDB" id="9800666at2"/>
<dbReference type="EMBL" id="PDNW01000001">
    <property type="protein sequence ID" value="PLC51789.1"/>
    <property type="molecule type" value="Genomic_DNA"/>
</dbReference>
<dbReference type="GO" id="GO:0043448">
    <property type="term" value="P:alkane catabolic process"/>
    <property type="evidence" value="ECO:0007669"/>
    <property type="project" value="TreeGrafter"/>
</dbReference>
<name>A0A2N4U9W3_9BURK</name>
<feature type="chain" id="PRO_5014833727" description="Lipoprotein with Yx(FWY)xxD motif" evidence="2">
    <location>
        <begin position="21"/>
        <end position="123"/>
    </location>
</feature>
<gene>
    <name evidence="3" type="ORF">CR159_01850</name>
</gene>
<keyword evidence="4" id="KW-1185">Reference proteome</keyword>
<evidence type="ECO:0000256" key="2">
    <source>
        <dbReference type="SAM" id="SignalP"/>
    </source>
</evidence>
<proteinExistence type="predicted"/>
<evidence type="ECO:0008006" key="5">
    <source>
        <dbReference type="Google" id="ProtNLM"/>
    </source>
</evidence>
<dbReference type="AlphaFoldDB" id="A0A2N4U9W3"/>
<protein>
    <recommendedName>
        <fullName evidence="5">Lipoprotein with Yx(FWY)xxD motif</fullName>
    </recommendedName>
</protein>
<keyword evidence="2" id="KW-0732">Signal</keyword>
<dbReference type="Proteomes" id="UP000234190">
    <property type="component" value="Unassembled WGS sequence"/>
</dbReference>
<sequence>MKHLLSVLILAVAAGTSAMAADVPIKKSGNILVDQNGMTLYTFDKDTPNSGKSACNGGCATNWPPATAGSGASSSGDFTVITRDDGSKQWAHQGKPLYLYKEDTKPGETKGEDFKSVWHTVKD</sequence>
<evidence type="ECO:0000313" key="4">
    <source>
        <dbReference type="Proteomes" id="UP000234190"/>
    </source>
</evidence>
<reference evidence="3 4" key="1">
    <citation type="submission" date="2017-10" db="EMBL/GenBank/DDBJ databases">
        <title>Two draft genome sequences of Pusillimonas sp. strains isolated from a nitrate- and radionuclide-contaminated groundwater in Russia.</title>
        <authorList>
            <person name="Grouzdev D.S."/>
            <person name="Tourova T.P."/>
            <person name="Goeva M.A."/>
            <person name="Babich T.L."/>
            <person name="Sokolova D.S."/>
            <person name="Abdullin R."/>
            <person name="Poltaraus A.B."/>
            <person name="Toshchakov S.V."/>
            <person name="Nazina T.N."/>
        </authorList>
    </citation>
    <scope>NUCLEOTIDE SEQUENCE [LARGE SCALE GENOMIC DNA]</scope>
    <source>
        <strain evidence="3 4">JR1/69-3-13</strain>
    </source>
</reference>
<evidence type="ECO:0000256" key="1">
    <source>
        <dbReference type="SAM" id="MobiDB-lite"/>
    </source>
</evidence>
<comment type="caution">
    <text evidence="3">The sequence shown here is derived from an EMBL/GenBank/DDBJ whole genome shotgun (WGS) entry which is preliminary data.</text>
</comment>